<dbReference type="AlphaFoldDB" id="A0A2S2QZG5"/>
<feature type="compositionally biased region" description="Low complexity" evidence="1">
    <location>
        <begin position="87"/>
        <end position="114"/>
    </location>
</feature>
<dbReference type="EMBL" id="GGMS01013319">
    <property type="protein sequence ID" value="MBY82522.1"/>
    <property type="molecule type" value="Transcribed_RNA"/>
</dbReference>
<proteinExistence type="predicted"/>
<evidence type="ECO:0000256" key="1">
    <source>
        <dbReference type="SAM" id="MobiDB-lite"/>
    </source>
</evidence>
<name>A0A2S2QZG5_9HEMI</name>
<protein>
    <submittedName>
        <fullName evidence="2">Uncharacterized protein</fullName>
    </submittedName>
</protein>
<gene>
    <name evidence="2" type="ORF">g.91351</name>
</gene>
<organism evidence="2">
    <name type="scientific">Sipha flava</name>
    <name type="common">yellow sugarcane aphid</name>
    <dbReference type="NCBI Taxonomy" id="143950"/>
    <lineage>
        <taxon>Eukaryota</taxon>
        <taxon>Metazoa</taxon>
        <taxon>Ecdysozoa</taxon>
        <taxon>Arthropoda</taxon>
        <taxon>Hexapoda</taxon>
        <taxon>Insecta</taxon>
        <taxon>Pterygota</taxon>
        <taxon>Neoptera</taxon>
        <taxon>Paraneoptera</taxon>
        <taxon>Hemiptera</taxon>
        <taxon>Sternorrhyncha</taxon>
        <taxon>Aphidomorpha</taxon>
        <taxon>Aphidoidea</taxon>
        <taxon>Aphididae</taxon>
        <taxon>Sipha</taxon>
    </lineage>
</organism>
<feature type="region of interest" description="Disordered" evidence="1">
    <location>
        <begin position="85"/>
        <end position="149"/>
    </location>
</feature>
<feature type="compositionally biased region" description="Basic and acidic residues" evidence="1">
    <location>
        <begin position="117"/>
        <end position="128"/>
    </location>
</feature>
<accession>A0A2S2QZG5</accession>
<evidence type="ECO:0000313" key="2">
    <source>
        <dbReference type="EMBL" id="MBY82522.1"/>
    </source>
</evidence>
<sequence length="149" mass="16764">MDFMLACPINVSSTIIVCSARGSTSCAPTTPLSIKRHSFAISCPRWIVQIRPSTSTEMKRCTKRPRRRHYRRPLRPHRQLLLHHLRNNSSFTSHNNSNNSRSTRSISSNHNSSSKCRMKDEGPCHPDSLRAGNAGPHTEDVGPCMSIIM</sequence>
<reference evidence="2" key="1">
    <citation type="submission" date="2018-04" db="EMBL/GenBank/DDBJ databases">
        <title>Transcriptome assembly of Sipha flava.</title>
        <authorList>
            <person name="Scully E.D."/>
            <person name="Geib S.M."/>
            <person name="Palmer N.A."/>
            <person name="Koch K."/>
            <person name="Bradshaw J."/>
            <person name="Heng-Moss T."/>
            <person name="Sarath G."/>
        </authorList>
    </citation>
    <scope>NUCLEOTIDE SEQUENCE</scope>
</reference>